<accession>A0ABS8RTA1</accession>
<name>A0ABS8RTA1_DATST</name>
<gene>
    <name evidence="2" type="ORF">HAX54_003104</name>
</gene>
<feature type="region of interest" description="Disordered" evidence="1">
    <location>
        <begin position="54"/>
        <end position="90"/>
    </location>
</feature>
<evidence type="ECO:0000256" key="1">
    <source>
        <dbReference type="SAM" id="MobiDB-lite"/>
    </source>
</evidence>
<protein>
    <submittedName>
        <fullName evidence="2">Uncharacterized protein</fullName>
    </submittedName>
</protein>
<dbReference type="Proteomes" id="UP000823775">
    <property type="component" value="Unassembled WGS sequence"/>
</dbReference>
<evidence type="ECO:0000313" key="2">
    <source>
        <dbReference type="EMBL" id="MCD7450048.1"/>
    </source>
</evidence>
<comment type="caution">
    <text evidence="2">The sequence shown here is derived from an EMBL/GenBank/DDBJ whole genome shotgun (WGS) entry which is preliminary data.</text>
</comment>
<proteinExistence type="predicted"/>
<organism evidence="2 3">
    <name type="scientific">Datura stramonium</name>
    <name type="common">Jimsonweed</name>
    <name type="synonym">Common thornapple</name>
    <dbReference type="NCBI Taxonomy" id="4076"/>
    <lineage>
        <taxon>Eukaryota</taxon>
        <taxon>Viridiplantae</taxon>
        <taxon>Streptophyta</taxon>
        <taxon>Embryophyta</taxon>
        <taxon>Tracheophyta</taxon>
        <taxon>Spermatophyta</taxon>
        <taxon>Magnoliopsida</taxon>
        <taxon>eudicotyledons</taxon>
        <taxon>Gunneridae</taxon>
        <taxon>Pentapetalae</taxon>
        <taxon>asterids</taxon>
        <taxon>lamiids</taxon>
        <taxon>Solanales</taxon>
        <taxon>Solanaceae</taxon>
        <taxon>Solanoideae</taxon>
        <taxon>Datureae</taxon>
        <taxon>Datura</taxon>
    </lineage>
</organism>
<feature type="region of interest" description="Disordered" evidence="1">
    <location>
        <begin position="284"/>
        <end position="304"/>
    </location>
</feature>
<evidence type="ECO:0000313" key="3">
    <source>
        <dbReference type="Proteomes" id="UP000823775"/>
    </source>
</evidence>
<keyword evidence="3" id="KW-1185">Reference proteome</keyword>
<dbReference type="EMBL" id="JACEIK010000114">
    <property type="protein sequence ID" value="MCD7450048.1"/>
    <property type="molecule type" value="Genomic_DNA"/>
</dbReference>
<reference evidence="2 3" key="1">
    <citation type="journal article" date="2021" name="BMC Genomics">
        <title>Datura genome reveals duplications of psychoactive alkaloid biosynthetic genes and high mutation rate following tissue culture.</title>
        <authorList>
            <person name="Rajewski A."/>
            <person name="Carter-House D."/>
            <person name="Stajich J."/>
            <person name="Litt A."/>
        </authorList>
    </citation>
    <scope>NUCLEOTIDE SEQUENCE [LARGE SCALE GENOMIC DNA]</scope>
    <source>
        <strain evidence="2">AR-01</strain>
    </source>
</reference>
<sequence>MEVADGGQHGTEEVSFIDLQKNLKTLSQKELRALANVLIDAYYAGKLVKLNALPGEGPGEKVKSSDSLDSGADLKSTEQEIGSPSRGPKNLYARMVGTSGSNATNKQPIYQGECPRKPYVGLGLLSSTLHLPHLSSSTPRSTKKISPSVMVHESSSTISSFLSLDHRKCPSTQNLGGSSEFTSSPPLSHEEGWLDVLINLNEVPPSTGPDSNGVFRFGNGDKVEPGRSLVRWELSELKEGTSNILQHEEAIIEGFITALATRTGGFGKRTPTVDHAEFDTIEVPEPSAHESEVNPSQEEPLVSDPLKWDGTPTLFESLVDASPPPFVLLPPLLSLLM</sequence>